<feature type="compositionally biased region" description="Acidic residues" evidence="5">
    <location>
        <begin position="167"/>
        <end position="179"/>
    </location>
</feature>
<reference evidence="8 9" key="1">
    <citation type="journal article" date="2020" name="Nat. Food">
        <title>A phased Vanilla planifolia genome enables genetic improvement of flavour and production.</title>
        <authorList>
            <person name="Hasing T."/>
            <person name="Tang H."/>
            <person name="Brym M."/>
            <person name="Khazi F."/>
            <person name="Huang T."/>
            <person name="Chambers A.H."/>
        </authorList>
    </citation>
    <scope>NUCLEOTIDE SEQUENCE [LARGE SCALE GENOMIC DNA]</scope>
    <source>
        <tissue evidence="8">Leaf</tissue>
    </source>
</reference>
<dbReference type="InterPro" id="IPR001841">
    <property type="entry name" value="Znf_RING"/>
</dbReference>
<dbReference type="OrthoDB" id="8062037at2759"/>
<dbReference type="SUPFAM" id="SSF57850">
    <property type="entry name" value="RING/U-box"/>
    <property type="match status" value="1"/>
</dbReference>
<evidence type="ECO:0000256" key="4">
    <source>
        <dbReference type="PROSITE-ProRule" id="PRU00175"/>
    </source>
</evidence>
<dbReference type="GO" id="GO:0061630">
    <property type="term" value="F:ubiquitin protein ligase activity"/>
    <property type="evidence" value="ECO:0007669"/>
    <property type="project" value="TreeGrafter"/>
</dbReference>
<dbReference type="Gene3D" id="3.30.40.10">
    <property type="entry name" value="Zinc/RING finger domain, C3HC4 (zinc finger)"/>
    <property type="match status" value="1"/>
</dbReference>
<dbReference type="AlphaFoldDB" id="A0A835U8W1"/>
<keyword evidence="6" id="KW-1133">Transmembrane helix</keyword>
<evidence type="ECO:0000256" key="2">
    <source>
        <dbReference type="ARBA" id="ARBA00022771"/>
    </source>
</evidence>
<evidence type="ECO:0000259" key="7">
    <source>
        <dbReference type="PROSITE" id="PS50089"/>
    </source>
</evidence>
<dbReference type="Pfam" id="PF13639">
    <property type="entry name" value="zf-RING_2"/>
    <property type="match status" value="1"/>
</dbReference>
<keyword evidence="2 4" id="KW-0863">Zinc-finger</keyword>
<dbReference type="InterPro" id="IPR013083">
    <property type="entry name" value="Znf_RING/FYVE/PHD"/>
</dbReference>
<dbReference type="GO" id="GO:0008270">
    <property type="term" value="F:zinc ion binding"/>
    <property type="evidence" value="ECO:0007669"/>
    <property type="project" value="UniProtKB-KW"/>
</dbReference>
<dbReference type="PANTHER" id="PTHR45969">
    <property type="entry name" value="RING ZINC FINGER PROTEIN-RELATED"/>
    <property type="match status" value="1"/>
</dbReference>
<organism evidence="8 9">
    <name type="scientific">Vanilla planifolia</name>
    <name type="common">Vanilla</name>
    <dbReference type="NCBI Taxonomy" id="51239"/>
    <lineage>
        <taxon>Eukaryota</taxon>
        <taxon>Viridiplantae</taxon>
        <taxon>Streptophyta</taxon>
        <taxon>Embryophyta</taxon>
        <taxon>Tracheophyta</taxon>
        <taxon>Spermatophyta</taxon>
        <taxon>Magnoliopsida</taxon>
        <taxon>Liliopsida</taxon>
        <taxon>Asparagales</taxon>
        <taxon>Orchidaceae</taxon>
        <taxon>Vanilloideae</taxon>
        <taxon>Vanilleae</taxon>
        <taxon>Vanilla</taxon>
    </lineage>
</organism>
<dbReference type="GO" id="GO:0016567">
    <property type="term" value="P:protein ubiquitination"/>
    <property type="evidence" value="ECO:0007669"/>
    <property type="project" value="TreeGrafter"/>
</dbReference>
<feature type="region of interest" description="Disordered" evidence="5">
    <location>
        <begin position="163"/>
        <end position="194"/>
    </location>
</feature>
<evidence type="ECO:0000256" key="6">
    <source>
        <dbReference type="SAM" id="Phobius"/>
    </source>
</evidence>
<proteinExistence type="predicted"/>
<dbReference type="PROSITE" id="PS50089">
    <property type="entry name" value="ZF_RING_2"/>
    <property type="match status" value="1"/>
</dbReference>
<evidence type="ECO:0000313" key="9">
    <source>
        <dbReference type="Proteomes" id="UP000639772"/>
    </source>
</evidence>
<dbReference type="PANTHER" id="PTHR45969:SF33">
    <property type="entry name" value="RING ZINC FINGER PROTEIN-RELATED"/>
    <property type="match status" value="1"/>
</dbReference>
<dbReference type="Proteomes" id="UP000639772">
    <property type="component" value="Unassembled WGS sequence"/>
</dbReference>
<evidence type="ECO:0000256" key="1">
    <source>
        <dbReference type="ARBA" id="ARBA00022723"/>
    </source>
</evidence>
<evidence type="ECO:0000256" key="5">
    <source>
        <dbReference type="SAM" id="MobiDB-lite"/>
    </source>
</evidence>
<accession>A0A835U8W1</accession>
<dbReference type="SMART" id="SM00184">
    <property type="entry name" value="RING"/>
    <property type="match status" value="1"/>
</dbReference>
<name>A0A835U8W1_VANPL</name>
<sequence length="194" mass="22413">MGFFPGVLTVSPVKVFLQFILFLVILLRIVSRIFDALRFSELLDPDSSSAYLATDGDLHRPRRLVSVSATLIKEMLPTVHFADLLIGEWENELRLLSHTCSVCLYDFEQREEVRRLSNCRHVFHRCCLDRWIEYDQRNCPLCRMPLVPKEMREAFDRRLRAAYADPSDGDDDVDLDDTDFSSPRTPSILVSISS</sequence>
<gene>
    <name evidence="8" type="ORF">HPP92_025318</name>
</gene>
<keyword evidence="1" id="KW-0479">Metal-binding</keyword>
<keyword evidence="6" id="KW-0472">Membrane</keyword>
<comment type="caution">
    <text evidence="8">The sequence shown here is derived from an EMBL/GenBank/DDBJ whole genome shotgun (WGS) entry which is preliminary data.</text>
</comment>
<feature type="domain" description="RING-type" evidence="7">
    <location>
        <begin position="100"/>
        <end position="143"/>
    </location>
</feature>
<feature type="transmembrane region" description="Helical" evidence="6">
    <location>
        <begin position="12"/>
        <end position="30"/>
    </location>
</feature>
<feature type="compositionally biased region" description="Polar residues" evidence="5">
    <location>
        <begin position="180"/>
        <end position="194"/>
    </location>
</feature>
<keyword evidence="3" id="KW-0862">Zinc</keyword>
<protein>
    <recommendedName>
        <fullName evidence="7">RING-type domain-containing protein</fullName>
    </recommendedName>
</protein>
<dbReference type="EMBL" id="JADCNM010000014">
    <property type="protein sequence ID" value="KAG0454014.1"/>
    <property type="molecule type" value="Genomic_DNA"/>
</dbReference>
<evidence type="ECO:0000256" key="3">
    <source>
        <dbReference type="ARBA" id="ARBA00022833"/>
    </source>
</evidence>
<keyword evidence="6" id="KW-0812">Transmembrane</keyword>
<evidence type="ECO:0000313" key="8">
    <source>
        <dbReference type="EMBL" id="KAG0454014.1"/>
    </source>
</evidence>